<dbReference type="OrthoDB" id="9801717at2"/>
<organism evidence="7 8">
    <name type="scientific">Microvirga tunisiensis</name>
    <dbReference type="NCBI Taxonomy" id="2108360"/>
    <lineage>
        <taxon>Bacteria</taxon>
        <taxon>Pseudomonadati</taxon>
        <taxon>Pseudomonadota</taxon>
        <taxon>Alphaproteobacteria</taxon>
        <taxon>Hyphomicrobiales</taxon>
        <taxon>Methylobacteriaceae</taxon>
        <taxon>Microvirga</taxon>
    </lineage>
</organism>
<dbReference type="GO" id="GO:0015074">
    <property type="term" value="P:DNA integration"/>
    <property type="evidence" value="ECO:0007669"/>
    <property type="project" value="UniProtKB-KW"/>
</dbReference>
<dbReference type="GO" id="GO:0006310">
    <property type="term" value="P:DNA recombination"/>
    <property type="evidence" value="ECO:0007669"/>
    <property type="project" value="UniProtKB-KW"/>
</dbReference>
<dbReference type="EMBL" id="VOSK01000042">
    <property type="protein sequence ID" value="MPR26181.1"/>
    <property type="molecule type" value="Genomic_DNA"/>
</dbReference>
<dbReference type="InterPro" id="IPR004107">
    <property type="entry name" value="Integrase_SAM-like_N"/>
</dbReference>
<dbReference type="SUPFAM" id="SSF56349">
    <property type="entry name" value="DNA breaking-rejoining enzymes"/>
    <property type="match status" value="1"/>
</dbReference>
<dbReference type="Proteomes" id="UP000403266">
    <property type="component" value="Unassembled WGS sequence"/>
</dbReference>
<dbReference type="RefSeq" id="WP_152712253.1">
    <property type="nucleotide sequence ID" value="NZ_VOSJ01000037.1"/>
</dbReference>
<reference evidence="7 8" key="1">
    <citation type="journal article" date="2019" name="Syst. Appl. Microbiol.">
        <title>Microvirga tunisiensis sp. nov., a root nodule symbiotic bacterium isolated from Lupinus micranthus and L. luteus grown in Northern Tunisia.</title>
        <authorList>
            <person name="Msaddak A."/>
            <person name="Rejili M."/>
            <person name="Duran D."/>
            <person name="Mars M."/>
            <person name="Palacios J.M."/>
            <person name="Ruiz-Argueso T."/>
            <person name="Rey L."/>
            <person name="Imperial J."/>
        </authorList>
    </citation>
    <scope>NUCLEOTIDE SEQUENCE [LARGE SCALE GENOMIC DNA]</scope>
    <source>
        <strain evidence="7 8">Lmie10</strain>
    </source>
</reference>
<dbReference type="Gene3D" id="1.10.150.130">
    <property type="match status" value="1"/>
</dbReference>
<evidence type="ECO:0000313" key="7">
    <source>
        <dbReference type="EMBL" id="MPR26181.1"/>
    </source>
</evidence>
<dbReference type="InterPro" id="IPR013762">
    <property type="entry name" value="Integrase-like_cat_sf"/>
</dbReference>
<dbReference type="AlphaFoldDB" id="A0A5N7MGI3"/>
<gene>
    <name evidence="7" type="ORF">FS320_13320</name>
</gene>
<proteinExistence type="predicted"/>
<dbReference type="PROSITE" id="PS51898">
    <property type="entry name" value="TYR_RECOMBINASE"/>
    <property type="match status" value="1"/>
</dbReference>
<keyword evidence="2 4" id="KW-0238">DNA-binding</keyword>
<evidence type="ECO:0000259" key="6">
    <source>
        <dbReference type="PROSITE" id="PS51900"/>
    </source>
</evidence>
<dbReference type="InterPro" id="IPR044068">
    <property type="entry name" value="CB"/>
</dbReference>
<protein>
    <submittedName>
        <fullName evidence="7">Tyrosine-type recombinase/integrase</fullName>
    </submittedName>
</protein>
<dbReference type="Pfam" id="PF00589">
    <property type="entry name" value="Phage_integrase"/>
    <property type="match status" value="1"/>
</dbReference>
<dbReference type="InterPro" id="IPR050090">
    <property type="entry name" value="Tyrosine_recombinase_XerCD"/>
</dbReference>
<dbReference type="GO" id="GO:0003677">
    <property type="term" value="F:DNA binding"/>
    <property type="evidence" value="ECO:0007669"/>
    <property type="project" value="UniProtKB-UniRule"/>
</dbReference>
<keyword evidence="1" id="KW-0229">DNA integration</keyword>
<evidence type="ECO:0000259" key="5">
    <source>
        <dbReference type="PROSITE" id="PS51898"/>
    </source>
</evidence>
<feature type="domain" description="Core-binding (CB)" evidence="6">
    <location>
        <begin position="2"/>
        <end position="87"/>
    </location>
</feature>
<evidence type="ECO:0000313" key="8">
    <source>
        <dbReference type="Proteomes" id="UP000403266"/>
    </source>
</evidence>
<keyword evidence="8" id="KW-1185">Reference proteome</keyword>
<dbReference type="PANTHER" id="PTHR30349">
    <property type="entry name" value="PHAGE INTEGRASE-RELATED"/>
    <property type="match status" value="1"/>
</dbReference>
<dbReference type="InterPro" id="IPR002104">
    <property type="entry name" value="Integrase_catalytic"/>
</dbReference>
<keyword evidence="3" id="KW-0233">DNA recombination</keyword>
<evidence type="ECO:0000256" key="2">
    <source>
        <dbReference type="ARBA" id="ARBA00023125"/>
    </source>
</evidence>
<evidence type="ECO:0000256" key="3">
    <source>
        <dbReference type="ARBA" id="ARBA00023172"/>
    </source>
</evidence>
<evidence type="ECO:0000256" key="1">
    <source>
        <dbReference type="ARBA" id="ARBA00022908"/>
    </source>
</evidence>
<dbReference type="PROSITE" id="PS51900">
    <property type="entry name" value="CB"/>
    <property type="match status" value="1"/>
</dbReference>
<evidence type="ECO:0000256" key="4">
    <source>
        <dbReference type="PROSITE-ProRule" id="PRU01248"/>
    </source>
</evidence>
<accession>A0A5N7MGI3</accession>
<sequence>MRTNQRLAQLWLDALATELGAAAGTIDTYTDDLNCYLAWFEENSLGLNEVGLEQIRDYIATLDQRGYAGSTMARRITVARGLHKFLIAEELGSRDPTSNLSSMRRSRKLPFVLSIAETEALLETAHALAADPSVGLYRQAGYARRAALFETLYASGMRIRKALSLPSDAAPPGTRMLLVRGKGDKQRLVPLHERAIAAIVQWQKLASAYSGGKLSPWLFHSVRNGTKALTRQAALLEIKEAAVAAGLSSPKRVSPHVLRHAFATHMHSGGTDLRVLQELLGHAGIETTQIYTHLDTSRLHQMVQDLHPLNEDPNEYATLLVNTAANAD</sequence>
<dbReference type="Gene3D" id="1.10.443.10">
    <property type="entry name" value="Intergrase catalytic core"/>
    <property type="match status" value="1"/>
</dbReference>
<feature type="domain" description="Tyr recombinase" evidence="5">
    <location>
        <begin position="108"/>
        <end position="304"/>
    </location>
</feature>
<comment type="caution">
    <text evidence="7">The sequence shown here is derived from an EMBL/GenBank/DDBJ whole genome shotgun (WGS) entry which is preliminary data.</text>
</comment>
<dbReference type="InterPro" id="IPR011010">
    <property type="entry name" value="DNA_brk_join_enz"/>
</dbReference>
<dbReference type="InterPro" id="IPR010998">
    <property type="entry name" value="Integrase_recombinase_N"/>
</dbReference>
<dbReference type="PANTHER" id="PTHR30349:SF90">
    <property type="entry name" value="TYROSINE RECOMBINASE XERD"/>
    <property type="match status" value="1"/>
</dbReference>
<name>A0A5N7MGI3_9HYPH</name>
<dbReference type="Pfam" id="PF02899">
    <property type="entry name" value="Phage_int_SAM_1"/>
    <property type="match status" value="1"/>
</dbReference>